<sequence length="138" mass="15447">MGPEKRKTLGRITSVAHILLRHGADAADSVYNTNSFAASTTLHTLSLDLVNRRDFSNPRGQWCDDDVDVDVDVDVVRRRALWPALMEVPPSPPPLHGHHWISLTPLPFPILCLSQRLNFSVAVFSKSSFSLDGLWGFW</sequence>
<reference evidence="1 2" key="1">
    <citation type="submission" date="2018-09" db="EMBL/GenBank/DDBJ databases">
        <title>A high-quality reference genome of wild soybean provides a powerful tool to mine soybean genomes.</title>
        <authorList>
            <person name="Xie M."/>
            <person name="Chung C.Y.L."/>
            <person name="Li M.-W."/>
            <person name="Wong F.-L."/>
            <person name="Chan T.-F."/>
            <person name="Lam H.-M."/>
        </authorList>
    </citation>
    <scope>NUCLEOTIDE SEQUENCE [LARGE SCALE GENOMIC DNA]</scope>
    <source>
        <strain evidence="2">cv. W05</strain>
        <tissue evidence="1">Hypocotyl of etiolated seedlings</tissue>
    </source>
</reference>
<dbReference type="AlphaFoldDB" id="A0A445K5H0"/>
<keyword evidence="2" id="KW-1185">Reference proteome</keyword>
<comment type="caution">
    <text evidence="1">The sequence shown here is derived from an EMBL/GenBank/DDBJ whole genome shotgun (WGS) entry which is preliminary data.</text>
</comment>
<protein>
    <submittedName>
        <fullName evidence="1">Uncharacterized protein</fullName>
    </submittedName>
</protein>
<gene>
    <name evidence="1" type="ORF">D0Y65_013909</name>
</gene>
<dbReference type="Proteomes" id="UP000289340">
    <property type="component" value="Chromosome 6"/>
</dbReference>
<name>A0A445K5H0_GLYSO</name>
<evidence type="ECO:0000313" key="2">
    <source>
        <dbReference type="Proteomes" id="UP000289340"/>
    </source>
</evidence>
<evidence type="ECO:0000313" key="1">
    <source>
        <dbReference type="EMBL" id="RZC06082.1"/>
    </source>
</evidence>
<accession>A0A445K5H0</accession>
<organism evidence="1 2">
    <name type="scientific">Glycine soja</name>
    <name type="common">Wild soybean</name>
    <dbReference type="NCBI Taxonomy" id="3848"/>
    <lineage>
        <taxon>Eukaryota</taxon>
        <taxon>Viridiplantae</taxon>
        <taxon>Streptophyta</taxon>
        <taxon>Embryophyta</taxon>
        <taxon>Tracheophyta</taxon>
        <taxon>Spermatophyta</taxon>
        <taxon>Magnoliopsida</taxon>
        <taxon>eudicotyledons</taxon>
        <taxon>Gunneridae</taxon>
        <taxon>Pentapetalae</taxon>
        <taxon>rosids</taxon>
        <taxon>fabids</taxon>
        <taxon>Fabales</taxon>
        <taxon>Fabaceae</taxon>
        <taxon>Papilionoideae</taxon>
        <taxon>50 kb inversion clade</taxon>
        <taxon>NPAAA clade</taxon>
        <taxon>indigoferoid/millettioid clade</taxon>
        <taxon>Phaseoleae</taxon>
        <taxon>Glycine</taxon>
        <taxon>Glycine subgen. Soja</taxon>
    </lineage>
</organism>
<dbReference type="EMBL" id="QZWG01000006">
    <property type="protein sequence ID" value="RZC06082.1"/>
    <property type="molecule type" value="Genomic_DNA"/>
</dbReference>
<proteinExistence type="predicted"/>